<evidence type="ECO:0000313" key="6">
    <source>
        <dbReference type="EMBL" id="QHU01338.1"/>
    </source>
</evidence>
<dbReference type="PANTHER" id="PTHR11846">
    <property type="entry name" value="ADENYLOSUCCINATE SYNTHETASE"/>
    <property type="match status" value="1"/>
</dbReference>
<sequence length="293" mass="33319">MEIQNVDICCGLGTIDEEKGKLITELFKKKKYDFVCRWSGGSSGENTININGLKYHTHIIPSGVFYGIKSIIGPDCYVNCKDFLQEIKFLKKKGFDTSLVKIFPNTHIITNNDIKNKYNKGISSCAKDKFYLNGILSKDIPELKDYIFDKELYGDILCEGAQGFWLDINQGNYPYVTSSYTLPYSACSLGFPPQKIRSIYGLVNFFDNIYNVNWLNLDKLVSSINISGTTNIIISNINELSKIGVYKYIWGEKNIECLSIVDLMNCIKNLIIDNCFLVKQIIFSDNPETIKEI</sequence>
<dbReference type="GO" id="GO:0004019">
    <property type="term" value="F:adenylosuccinate synthase activity"/>
    <property type="evidence" value="ECO:0007669"/>
    <property type="project" value="InterPro"/>
</dbReference>
<dbReference type="AlphaFoldDB" id="A0A6C0JBN0"/>
<dbReference type="Pfam" id="PF00709">
    <property type="entry name" value="Adenylsucc_synt"/>
    <property type="match status" value="2"/>
</dbReference>
<keyword evidence="1" id="KW-0436">Ligase</keyword>
<evidence type="ECO:0000256" key="3">
    <source>
        <dbReference type="ARBA" id="ARBA00022741"/>
    </source>
</evidence>
<reference evidence="6" key="1">
    <citation type="journal article" date="2020" name="Nature">
        <title>Giant virus diversity and host interactions through global metagenomics.</title>
        <authorList>
            <person name="Schulz F."/>
            <person name="Roux S."/>
            <person name="Paez-Espino D."/>
            <person name="Jungbluth S."/>
            <person name="Walsh D.A."/>
            <person name="Denef V.J."/>
            <person name="McMahon K.D."/>
            <person name="Konstantinidis K.T."/>
            <person name="Eloe-Fadrosh E.A."/>
            <person name="Kyrpides N.C."/>
            <person name="Woyke T."/>
        </authorList>
    </citation>
    <scope>NUCLEOTIDE SEQUENCE</scope>
    <source>
        <strain evidence="6">GVMAG-M-3300025860-25</strain>
    </source>
</reference>
<evidence type="ECO:0000256" key="4">
    <source>
        <dbReference type="ARBA" id="ARBA00022755"/>
    </source>
</evidence>
<dbReference type="GO" id="GO:0000166">
    <property type="term" value="F:nucleotide binding"/>
    <property type="evidence" value="ECO:0007669"/>
    <property type="project" value="UniProtKB-KW"/>
</dbReference>
<dbReference type="PANTHER" id="PTHR11846:SF0">
    <property type="entry name" value="ADENYLOSUCCINATE SYNTHETASE"/>
    <property type="match status" value="1"/>
</dbReference>
<protein>
    <recommendedName>
        <fullName evidence="7">Adenylosuccinate synthase</fullName>
    </recommendedName>
</protein>
<name>A0A6C0JBN0_9ZZZZ</name>
<dbReference type="GO" id="GO:0046040">
    <property type="term" value="P:IMP metabolic process"/>
    <property type="evidence" value="ECO:0007669"/>
    <property type="project" value="TreeGrafter"/>
</dbReference>
<dbReference type="InterPro" id="IPR001114">
    <property type="entry name" value="Adenylosuccinate_synthetase"/>
</dbReference>
<evidence type="ECO:0008006" key="7">
    <source>
        <dbReference type="Google" id="ProtNLM"/>
    </source>
</evidence>
<evidence type="ECO:0000256" key="5">
    <source>
        <dbReference type="ARBA" id="ARBA00022842"/>
    </source>
</evidence>
<dbReference type="InterPro" id="IPR027417">
    <property type="entry name" value="P-loop_NTPase"/>
</dbReference>
<keyword evidence="5" id="KW-0460">Magnesium</keyword>
<organism evidence="6">
    <name type="scientific">viral metagenome</name>
    <dbReference type="NCBI Taxonomy" id="1070528"/>
    <lineage>
        <taxon>unclassified sequences</taxon>
        <taxon>metagenomes</taxon>
        <taxon>organismal metagenomes</taxon>
    </lineage>
</organism>
<dbReference type="InterPro" id="IPR042109">
    <property type="entry name" value="Adenylosuccinate_synth_dom1"/>
</dbReference>
<dbReference type="GO" id="GO:0046872">
    <property type="term" value="F:metal ion binding"/>
    <property type="evidence" value="ECO:0007669"/>
    <property type="project" value="UniProtKB-KW"/>
</dbReference>
<keyword evidence="2" id="KW-0479">Metal-binding</keyword>
<dbReference type="SUPFAM" id="SSF52540">
    <property type="entry name" value="P-loop containing nucleoside triphosphate hydrolases"/>
    <property type="match status" value="1"/>
</dbReference>
<dbReference type="GO" id="GO:0044208">
    <property type="term" value="P:'de novo' AMP biosynthetic process"/>
    <property type="evidence" value="ECO:0007669"/>
    <property type="project" value="TreeGrafter"/>
</dbReference>
<evidence type="ECO:0000256" key="1">
    <source>
        <dbReference type="ARBA" id="ARBA00022598"/>
    </source>
</evidence>
<dbReference type="EMBL" id="MN740338">
    <property type="protein sequence ID" value="QHU01338.1"/>
    <property type="molecule type" value="Genomic_DNA"/>
</dbReference>
<keyword evidence="3" id="KW-0547">Nucleotide-binding</keyword>
<dbReference type="Gene3D" id="3.40.440.10">
    <property type="entry name" value="Adenylosuccinate Synthetase, subunit A, domain 1"/>
    <property type="match status" value="2"/>
</dbReference>
<proteinExistence type="predicted"/>
<dbReference type="GO" id="GO:0005737">
    <property type="term" value="C:cytoplasm"/>
    <property type="evidence" value="ECO:0007669"/>
    <property type="project" value="TreeGrafter"/>
</dbReference>
<dbReference type="SMART" id="SM00788">
    <property type="entry name" value="Adenylsucc_synt"/>
    <property type="match status" value="1"/>
</dbReference>
<accession>A0A6C0JBN0</accession>
<evidence type="ECO:0000256" key="2">
    <source>
        <dbReference type="ARBA" id="ARBA00022723"/>
    </source>
</evidence>
<keyword evidence="4" id="KW-0658">Purine biosynthesis</keyword>